<dbReference type="EMBL" id="CP016094">
    <property type="protein sequence ID" value="AOS43334.1"/>
    <property type="molecule type" value="Genomic_DNA"/>
</dbReference>
<dbReference type="RefSeq" id="WP_218918801.1">
    <property type="nucleotide sequence ID" value="NZ_CP016094.1"/>
</dbReference>
<evidence type="ECO:0000259" key="6">
    <source>
        <dbReference type="Pfam" id="PF07291"/>
    </source>
</evidence>
<evidence type="ECO:0000313" key="7">
    <source>
        <dbReference type="EMBL" id="AOS43334.1"/>
    </source>
</evidence>
<evidence type="ECO:0000313" key="8">
    <source>
        <dbReference type="Proteomes" id="UP000095228"/>
    </source>
</evidence>
<dbReference type="AlphaFoldDB" id="A0A1D8AR20"/>
<feature type="transmembrane region" description="Helical" evidence="5">
    <location>
        <begin position="167"/>
        <end position="186"/>
    </location>
</feature>
<sequence>MQLPPYKAPHPTGPARRLPDTLHLLKIQLRDYVPLLALLAVTVLAASAKDASYGPDGRPLRWMHDFMGFFLLVFALLKLFDLPGFADGFQKYDLLAKHSRRYALAYPFIELALGLGYLSFWRPPTVYLATMIVLGFGALGVITALARGLDLKCACMGSALKVPLSTVALVEDIAMFAMAAGLWLRLH</sequence>
<keyword evidence="2 5" id="KW-0812">Transmembrane</keyword>
<organism evidence="7 8">
    <name type="scientific">Lacunisphaera limnophila</name>
    <dbReference type="NCBI Taxonomy" id="1838286"/>
    <lineage>
        <taxon>Bacteria</taxon>
        <taxon>Pseudomonadati</taxon>
        <taxon>Verrucomicrobiota</taxon>
        <taxon>Opitutia</taxon>
        <taxon>Opitutales</taxon>
        <taxon>Opitutaceae</taxon>
        <taxon>Lacunisphaera</taxon>
    </lineage>
</organism>
<dbReference type="KEGG" id="obg:Verru16b_00377"/>
<feature type="domain" description="Methylamine utilisation protein MauE" evidence="6">
    <location>
        <begin position="64"/>
        <end position="184"/>
    </location>
</feature>
<dbReference type="Pfam" id="PF07291">
    <property type="entry name" value="MauE"/>
    <property type="match status" value="1"/>
</dbReference>
<dbReference type="GO" id="GO:0016020">
    <property type="term" value="C:membrane"/>
    <property type="evidence" value="ECO:0007669"/>
    <property type="project" value="UniProtKB-SubCell"/>
</dbReference>
<name>A0A1D8AR20_9BACT</name>
<dbReference type="Proteomes" id="UP000095228">
    <property type="component" value="Chromosome"/>
</dbReference>
<gene>
    <name evidence="7" type="ORF">Verru16b_00377</name>
</gene>
<reference evidence="7 8" key="1">
    <citation type="submission" date="2016-06" db="EMBL/GenBank/DDBJ databases">
        <title>Three novel species with peptidoglycan cell walls form the new genus Lacunisphaera gen. nov. in the family Opitutaceae of the verrucomicrobial subdivision 4.</title>
        <authorList>
            <person name="Rast P."/>
            <person name="Gloeckner I."/>
            <person name="Jogler M."/>
            <person name="Boedeker C."/>
            <person name="Jeske O."/>
            <person name="Wiegand S."/>
            <person name="Reinhardt R."/>
            <person name="Schumann P."/>
            <person name="Rohde M."/>
            <person name="Spring S."/>
            <person name="Gloeckner F.O."/>
            <person name="Jogler C."/>
        </authorList>
    </citation>
    <scope>NUCLEOTIDE SEQUENCE [LARGE SCALE GENOMIC DNA]</scope>
    <source>
        <strain evidence="7 8">IG16b</strain>
    </source>
</reference>
<keyword evidence="8" id="KW-1185">Reference proteome</keyword>
<keyword evidence="3 5" id="KW-1133">Transmembrane helix</keyword>
<comment type="subcellular location">
    <subcellularLocation>
        <location evidence="1">Membrane</location>
        <topology evidence="1">Multi-pass membrane protein</topology>
    </subcellularLocation>
</comment>
<dbReference type="STRING" id="1838286.Verru16b_00377"/>
<evidence type="ECO:0000256" key="4">
    <source>
        <dbReference type="ARBA" id="ARBA00023136"/>
    </source>
</evidence>
<dbReference type="InterPro" id="IPR009908">
    <property type="entry name" value="Methylamine_util_MauE"/>
</dbReference>
<evidence type="ECO:0000256" key="3">
    <source>
        <dbReference type="ARBA" id="ARBA00022989"/>
    </source>
</evidence>
<evidence type="ECO:0000256" key="1">
    <source>
        <dbReference type="ARBA" id="ARBA00004141"/>
    </source>
</evidence>
<feature type="transmembrane region" description="Helical" evidence="5">
    <location>
        <begin position="60"/>
        <end position="80"/>
    </location>
</feature>
<evidence type="ECO:0000256" key="2">
    <source>
        <dbReference type="ARBA" id="ARBA00022692"/>
    </source>
</evidence>
<keyword evidence="4 5" id="KW-0472">Membrane</keyword>
<proteinExistence type="predicted"/>
<evidence type="ECO:0000256" key="5">
    <source>
        <dbReference type="SAM" id="Phobius"/>
    </source>
</evidence>
<protein>
    <recommendedName>
        <fullName evidence="6">Methylamine utilisation protein MauE domain-containing protein</fullName>
    </recommendedName>
</protein>
<accession>A0A1D8AR20</accession>
<feature type="transmembrane region" description="Helical" evidence="5">
    <location>
        <begin position="101"/>
        <end position="120"/>
    </location>
</feature>
<dbReference type="GO" id="GO:0030416">
    <property type="term" value="P:methylamine metabolic process"/>
    <property type="evidence" value="ECO:0007669"/>
    <property type="project" value="InterPro"/>
</dbReference>
<feature type="transmembrane region" description="Helical" evidence="5">
    <location>
        <begin position="126"/>
        <end position="146"/>
    </location>
</feature>